<feature type="transmembrane region" description="Helical" evidence="1">
    <location>
        <begin position="83"/>
        <end position="104"/>
    </location>
</feature>
<dbReference type="Pfam" id="PF05437">
    <property type="entry name" value="AzlD"/>
    <property type="match status" value="1"/>
</dbReference>
<accession>A0AAE3AGU9</accession>
<feature type="transmembrane region" description="Helical" evidence="1">
    <location>
        <begin position="62"/>
        <end position="78"/>
    </location>
</feature>
<evidence type="ECO:0000313" key="2">
    <source>
        <dbReference type="EMBL" id="MCC2136545.1"/>
    </source>
</evidence>
<protein>
    <submittedName>
        <fullName evidence="2">AzlD domain-containing protein</fullName>
    </submittedName>
</protein>
<comment type="caution">
    <text evidence="2">The sequence shown here is derived from an EMBL/GenBank/DDBJ whole genome shotgun (WGS) entry which is preliminary data.</text>
</comment>
<dbReference type="RefSeq" id="WP_176820776.1">
    <property type="nucleotide sequence ID" value="NZ_JAJEQC010000004.1"/>
</dbReference>
<keyword evidence="1" id="KW-0812">Transmembrane</keyword>
<dbReference type="EMBL" id="JAJEQC010000004">
    <property type="protein sequence ID" value="MCC2136545.1"/>
    <property type="molecule type" value="Genomic_DNA"/>
</dbReference>
<proteinExistence type="predicted"/>
<sequence length="106" mass="11598">MRVEVFLYILVMAAVTYLIRMLPLTLIRRKITNRTLRSFLYYVPYATLSAMTFPAILTATGSAISAALGFAAALILAFRGKSLLTVAIIASATVLVCELILPYLPL</sequence>
<keyword evidence="1" id="KW-0472">Membrane</keyword>
<evidence type="ECO:0000313" key="3">
    <source>
        <dbReference type="Proteomes" id="UP001199424"/>
    </source>
</evidence>
<dbReference type="Proteomes" id="UP001199424">
    <property type="component" value="Unassembled WGS sequence"/>
</dbReference>
<gene>
    <name evidence="2" type="ORF">LKD31_05900</name>
</gene>
<keyword evidence="3" id="KW-1185">Reference proteome</keyword>
<organism evidence="2 3">
    <name type="scientific">Hominenteromicrobium mulieris</name>
    <dbReference type="NCBI Taxonomy" id="2885357"/>
    <lineage>
        <taxon>Bacteria</taxon>
        <taxon>Bacillati</taxon>
        <taxon>Bacillota</taxon>
        <taxon>Clostridia</taxon>
        <taxon>Eubacteriales</taxon>
        <taxon>Oscillospiraceae</taxon>
        <taxon>Hominenteromicrobium</taxon>
    </lineage>
</organism>
<feature type="transmembrane region" description="Helical" evidence="1">
    <location>
        <begin position="6"/>
        <end position="27"/>
    </location>
</feature>
<evidence type="ECO:0000256" key="1">
    <source>
        <dbReference type="SAM" id="Phobius"/>
    </source>
</evidence>
<keyword evidence="1" id="KW-1133">Transmembrane helix</keyword>
<name>A0AAE3AGU9_9FIRM</name>
<reference evidence="2" key="1">
    <citation type="submission" date="2021-10" db="EMBL/GenBank/DDBJ databases">
        <title>Anaerobic single-cell dispensing facilitates the cultivation of human gut bacteria.</title>
        <authorList>
            <person name="Afrizal A."/>
        </authorList>
    </citation>
    <scope>NUCLEOTIDE SEQUENCE</scope>
    <source>
        <strain evidence="2">CLA-AA-H250</strain>
    </source>
</reference>
<dbReference type="AlphaFoldDB" id="A0AAE3AGU9"/>
<dbReference type="InterPro" id="IPR008407">
    <property type="entry name" value="Brnchd-chn_aa_trnsp_AzlD"/>
</dbReference>